<dbReference type="Pfam" id="PF09972">
    <property type="entry name" value="DUF2207"/>
    <property type="match status" value="1"/>
</dbReference>
<dbReference type="InterPro" id="IPR018702">
    <property type="entry name" value="DUF2207"/>
</dbReference>
<sequence>MIRCLVVLAALVASWTTATADERILRYDIDIQIRADGALDVAEHITVNVEGNQIRRGIYRDFPTRYRDRYGNKVVVGLEVLGVERNGQAEPWFTENLGNGVRINTGNDDFLPAPAEHTFTLRYRTTRQLGFFENHDELYWNAIGTGWIFPVMTAQVEARLPAPAPSSEMSVEAYTGVQGAKGQNYTAQIVQDGVARWNLRQPLAPYEGLTIVLTFPKGIVAQPSSTQRAAWLLKDNAGVLIALIGTILLIVFCVREWRRVGRDPSKGIIIARYEPPEGFSAASLRYMQRMSYDNLCFSAAVLTLAVSGCLRIVRDSKLFKDEWRLEREPGAASGAENEKLLSRLFRGTQSLVLKNTNASTVSGAMAAHSSALSRAMKPKYFQLNGFSIAKAVGIAVITFVVALMVAQGAGIIAIVALCVLSVVTVIVFAFLVRAPTIEGRKLLDEIEGLKLYLSVAERDELARVSGPGEPPALDAKRYETLLPYAVALEVEEAWTKKFTLAVGAAAAVATANNIGWYRGGNVGDLGSLSRAVGSSLSSQIASSASAPGSSSGSGGGGSSGGGGGGGGGGGR</sequence>
<feature type="chain" id="PRO_5032772069" evidence="3">
    <location>
        <begin position="21"/>
        <end position="571"/>
    </location>
</feature>
<evidence type="ECO:0000313" key="7">
    <source>
        <dbReference type="Proteomes" id="UP000588068"/>
    </source>
</evidence>
<feature type="compositionally biased region" description="Low complexity" evidence="1">
    <location>
        <begin position="541"/>
        <end position="550"/>
    </location>
</feature>
<protein>
    <submittedName>
        <fullName evidence="6">Putative membrane protein YgcG</fullName>
    </submittedName>
</protein>
<feature type="transmembrane region" description="Helical" evidence="2">
    <location>
        <begin position="237"/>
        <end position="254"/>
    </location>
</feature>
<evidence type="ECO:0000259" key="4">
    <source>
        <dbReference type="Pfam" id="PF09972"/>
    </source>
</evidence>
<evidence type="ECO:0000256" key="2">
    <source>
        <dbReference type="SAM" id="Phobius"/>
    </source>
</evidence>
<feature type="compositionally biased region" description="Gly residues" evidence="1">
    <location>
        <begin position="551"/>
        <end position="571"/>
    </location>
</feature>
<gene>
    <name evidence="6" type="ORF">HNQ60_000834</name>
</gene>
<evidence type="ECO:0000259" key="5">
    <source>
        <dbReference type="Pfam" id="PF20990"/>
    </source>
</evidence>
<organism evidence="6 7">
    <name type="scientific">Povalibacter uvarum</name>
    <dbReference type="NCBI Taxonomy" id="732238"/>
    <lineage>
        <taxon>Bacteria</taxon>
        <taxon>Pseudomonadati</taxon>
        <taxon>Pseudomonadota</taxon>
        <taxon>Gammaproteobacteria</taxon>
        <taxon>Steroidobacterales</taxon>
        <taxon>Steroidobacteraceae</taxon>
        <taxon>Povalibacter</taxon>
    </lineage>
</organism>
<keyword evidence="2" id="KW-0472">Membrane</keyword>
<feature type="domain" description="Predicted membrane protein YciQ-like C-terminal" evidence="5">
    <location>
        <begin position="272"/>
        <end position="498"/>
    </location>
</feature>
<evidence type="ECO:0000256" key="3">
    <source>
        <dbReference type="SAM" id="SignalP"/>
    </source>
</evidence>
<feature type="signal peptide" evidence="3">
    <location>
        <begin position="1"/>
        <end position="20"/>
    </location>
</feature>
<feature type="region of interest" description="Disordered" evidence="1">
    <location>
        <begin position="541"/>
        <end position="571"/>
    </location>
</feature>
<feature type="transmembrane region" description="Helical" evidence="2">
    <location>
        <begin position="383"/>
        <end position="405"/>
    </location>
</feature>
<accession>A0A841HIB7</accession>
<proteinExistence type="predicted"/>
<dbReference type="RefSeq" id="WP_184329751.1">
    <property type="nucleotide sequence ID" value="NZ_JACHHZ010000001.1"/>
</dbReference>
<evidence type="ECO:0000256" key="1">
    <source>
        <dbReference type="SAM" id="MobiDB-lite"/>
    </source>
</evidence>
<feature type="transmembrane region" description="Helical" evidence="2">
    <location>
        <begin position="411"/>
        <end position="432"/>
    </location>
</feature>
<name>A0A841HIB7_9GAMM</name>
<reference evidence="6 7" key="1">
    <citation type="submission" date="2020-08" db="EMBL/GenBank/DDBJ databases">
        <title>Genomic Encyclopedia of Type Strains, Phase IV (KMG-IV): sequencing the most valuable type-strain genomes for metagenomic binning, comparative biology and taxonomic classification.</title>
        <authorList>
            <person name="Goeker M."/>
        </authorList>
    </citation>
    <scope>NUCLEOTIDE SEQUENCE [LARGE SCALE GENOMIC DNA]</scope>
    <source>
        <strain evidence="6 7">DSM 26723</strain>
    </source>
</reference>
<keyword evidence="3" id="KW-0732">Signal</keyword>
<dbReference type="InterPro" id="IPR048389">
    <property type="entry name" value="YciQ-like_C"/>
</dbReference>
<keyword evidence="2" id="KW-0812">Transmembrane</keyword>
<keyword evidence="2" id="KW-1133">Transmembrane helix</keyword>
<dbReference type="EMBL" id="JACHHZ010000001">
    <property type="protein sequence ID" value="MBB6091988.1"/>
    <property type="molecule type" value="Genomic_DNA"/>
</dbReference>
<keyword evidence="7" id="KW-1185">Reference proteome</keyword>
<feature type="domain" description="DUF2207" evidence="4">
    <location>
        <begin position="23"/>
        <end position="215"/>
    </location>
</feature>
<dbReference type="Pfam" id="PF20990">
    <property type="entry name" value="DUF2207_C"/>
    <property type="match status" value="1"/>
</dbReference>
<evidence type="ECO:0000313" key="6">
    <source>
        <dbReference type="EMBL" id="MBB6091988.1"/>
    </source>
</evidence>
<comment type="caution">
    <text evidence="6">The sequence shown here is derived from an EMBL/GenBank/DDBJ whole genome shotgun (WGS) entry which is preliminary data.</text>
</comment>
<dbReference type="AlphaFoldDB" id="A0A841HIB7"/>
<dbReference type="Proteomes" id="UP000588068">
    <property type="component" value="Unassembled WGS sequence"/>
</dbReference>